<dbReference type="EMBL" id="FUZZ01000003">
    <property type="protein sequence ID" value="SKD08557.1"/>
    <property type="molecule type" value="Genomic_DNA"/>
</dbReference>
<keyword evidence="1" id="KW-0472">Membrane</keyword>
<evidence type="ECO:0000256" key="1">
    <source>
        <dbReference type="SAM" id="Phobius"/>
    </source>
</evidence>
<keyword evidence="1" id="KW-1133">Transmembrane helix</keyword>
<evidence type="ECO:0000313" key="3">
    <source>
        <dbReference type="Proteomes" id="UP000190166"/>
    </source>
</evidence>
<feature type="transmembrane region" description="Helical" evidence="1">
    <location>
        <begin position="6"/>
        <end position="29"/>
    </location>
</feature>
<sequence length="58" mass="7161">MWFKVFHTLGFIGYILIISGLACFFLWLIHQFSRDEKNRIKRYYHRQHDESEVNTAQR</sequence>
<evidence type="ECO:0000313" key="2">
    <source>
        <dbReference type="EMBL" id="SKD08557.1"/>
    </source>
</evidence>
<keyword evidence="3" id="KW-1185">Reference proteome</keyword>
<reference evidence="3" key="1">
    <citation type="submission" date="2017-02" db="EMBL/GenBank/DDBJ databases">
        <authorList>
            <person name="Varghese N."/>
            <person name="Submissions S."/>
        </authorList>
    </citation>
    <scope>NUCLEOTIDE SEQUENCE [LARGE SCALE GENOMIC DNA]</scope>
    <source>
        <strain evidence="3">DSM 18108</strain>
    </source>
</reference>
<accession>A0A1T5P7G8</accession>
<dbReference type="STRING" id="393003.SAMN05660461_4429"/>
<dbReference type="Proteomes" id="UP000190166">
    <property type="component" value="Unassembled WGS sequence"/>
</dbReference>
<dbReference type="PROSITE" id="PS51257">
    <property type="entry name" value="PROKAR_LIPOPROTEIN"/>
    <property type="match status" value="1"/>
</dbReference>
<dbReference type="AlphaFoldDB" id="A0A1T5P7G8"/>
<name>A0A1T5P7G8_9BACT</name>
<gene>
    <name evidence="2" type="ORF">SAMN05660461_4429</name>
</gene>
<keyword evidence="1" id="KW-0812">Transmembrane</keyword>
<organism evidence="2 3">
    <name type="scientific">Chitinophaga ginsengisegetis</name>
    <dbReference type="NCBI Taxonomy" id="393003"/>
    <lineage>
        <taxon>Bacteria</taxon>
        <taxon>Pseudomonadati</taxon>
        <taxon>Bacteroidota</taxon>
        <taxon>Chitinophagia</taxon>
        <taxon>Chitinophagales</taxon>
        <taxon>Chitinophagaceae</taxon>
        <taxon>Chitinophaga</taxon>
    </lineage>
</organism>
<protein>
    <submittedName>
        <fullName evidence="2">Uncharacterized protein</fullName>
    </submittedName>
</protein>
<proteinExistence type="predicted"/>